<keyword evidence="4 6" id="KW-0560">Oxidoreductase</keyword>
<dbReference type="RefSeq" id="WP_019620071.1">
    <property type="nucleotide sequence ID" value="NZ_AP014545.1"/>
</dbReference>
<dbReference type="InterPro" id="IPR023936">
    <property type="entry name" value="RutE-like"/>
</dbReference>
<dbReference type="InterPro" id="IPR050461">
    <property type="entry name" value="Nitroreductase_HadB/RutE"/>
</dbReference>
<dbReference type="InterPro" id="IPR000415">
    <property type="entry name" value="Nitroreductase-like"/>
</dbReference>
<dbReference type="KEGG" id="ajp:AMJAP_2531"/>
<evidence type="ECO:0000256" key="2">
    <source>
        <dbReference type="ARBA" id="ARBA00022643"/>
    </source>
</evidence>
<organism evidence="6 7">
    <name type="scientific">Amphritea japonica ATCC BAA-1530</name>
    <dbReference type="NCBI Taxonomy" id="1278309"/>
    <lineage>
        <taxon>Bacteria</taxon>
        <taxon>Pseudomonadati</taxon>
        <taxon>Pseudomonadota</taxon>
        <taxon>Gammaproteobacteria</taxon>
        <taxon>Oceanospirillales</taxon>
        <taxon>Oceanospirillaceae</taxon>
        <taxon>Amphritea</taxon>
    </lineage>
</organism>
<keyword evidence="7" id="KW-1185">Reference proteome</keyword>
<dbReference type="CDD" id="cd02148">
    <property type="entry name" value="RutE-like"/>
    <property type="match status" value="1"/>
</dbReference>
<proteinExistence type="predicted"/>
<dbReference type="PANTHER" id="PTHR43543:SF1">
    <property type="entry name" value="MALONIC SEMIALDEHYDE REDUCTASE RUTE-RELATED"/>
    <property type="match status" value="1"/>
</dbReference>
<dbReference type="InterPro" id="IPR029479">
    <property type="entry name" value="Nitroreductase"/>
</dbReference>
<dbReference type="AlphaFoldDB" id="A0A7R6ST76"/>
<reference evidence="6 7" key="1">
    <citation type="journal article" date="2008" name="Int. J. Syst. Evol. Microbiol.">
        <title>Amphritea japonica sp. nov. and Amphritea balenae sp. nov., isolated from the sediment adjacent to sperm whale carcasses off Kagoshima, Japan.</title>
        <authorList>
            <person name="Miyazaki M."/>
            <person name="Nogi Y."/>
            <person name="Fujiwara Y."/>
            <person name="Kawato M."/>
            <person name="Nagahama T."/>
            <person name="Kubokawa K."/>
            <person name="Horikoshi K."/>
        </authorList>
    </citation>
    <scope>NUCLEOTIDE SEQUENCE [LARGE SCALE GENOMIC DNA]</scope>
    <source>
        <strain evidence="6 7">ATCC BAA-1530</strain>
    </source>
</reference>
<dbReference type="SUPFAM" id="SSF55469">
    <property type="entry name" value="FMN-dependent nitroreductase-like"/>
    <property type="match status" value="1"/>
</dbReference>
<evidence type="ECO:0000256" key="1">
    <source>
        <dbReference type="ARBA" id="ARBA00022630"/>
    </source>
</evidence>
<evidence type="ECO:0000313" key="6">
    <source>
        <dbReference type="EMBL" id="BBB27119.1"/>
    </source>
</evidence>
<dbReference type="GO" id="GO:0016491">
    <property type="term" value="F:oxidoreductase activity"/>
    <property type="evidence" value="ECO:0007669"/>
    <property type="project" value="UniProtKB-KW"/>
</dbReference>
<gene>
    <name evidence="6" type="primary">rutE</name>
    <name evidence="6" type="ORF">AMJAP_2531</name>
</gene>
<keyword evidence="1" id="KW-0285">Flavoprotein</keyword>
<sequence>MTQFLPGQAEAIAEVNALRERITVADIDTMSLILGQAHTHNAWTDKQVSNELLKKAYDLAKMGPTGMNMQPMRLVFLRGEEKENRLVPHMLDSNREKTSAAPLTAILANDLDFYKNMDRVFPIFPDAASMFSSNPEMARENAERNGTLQAAYFMMALRSVGLDVAPMSGFDPKGVNEEFFGGTNSTVNFIINIGHGDSVGVYPRLPRLDFEAVSEFK</sequence>
<dbReference type="Pfam" id="PF00881">
    <property type="entry name" value="Nitroreductase"/>
    <property type="match status" value="1"/>
</dbReference>
<feature type="domain" description="Nitroreductase" evidence="5">
    <location>
        <begin position="43"/>
        <end position="195"/>
    </location>
</feature>
<accession>A0A7R6ST76</accession>
<keyword evidence="2" id="KW-0288">FMN</keyword>
<evidence type="ECO:0000259" key="5">
    <source>
        <dbReference type="Pfam" id="PF00881"/>
    </source>
</evidence>
<dbReference type="EC" id="1.1.1.-" evidence="6"/>
<evidence type="ECO:0000313" key="7">
    <source>
        <dbReference type="Proteomes" id="UP000595663"/>
    </source>
</evidence>
<dbReference type="NCBIfam" id="NF003768">
    <property type="entry name" value="PRK05365.1"/>
    <property type="match status" value="1"/>
</dbReference>
<dbReference type="Gene3D" id="3.40.109.10">
    <property type="entry name" value="NADH Oxidase"/>
    <property type="match status" value="1"/>
</dbReference>
<keyword evidence="3" id="KW-0521">NADP</keyword>
<dbReference type="PANTHER" id="PTHR43543">
    <property type="entry name" value="MALONIC SEMIALDEHYDE REDUCTASE RUTE-RELATED"/>
    <property type="match status" value="1"/>
</dbReference>
<name>A0A7R6ST76_9GAMM</name>
<evidence type="ECO:0000256" key="4">
    <source>
        <dbReference type="ARBA" id="ARBA00023002"/>
    </source>
</evidence>
<protein>
    <submittedName>
        <fullName evidence="6">3-hydroxypropanoate dehydrogenase</fullName>
        <ecNumber evidence="6">1.1.1.-</ecNumber>
    </submittedName>
</protein>
<dbReference type="Proteomes" id="UP000595663">
    <property type="component" value="Chromosome"/>
</dbReference>
<evidence type="ECO:0000256" key="3">
    <source>
        <dbReference type="ARBA" id="ARBA00022857"/>
    </source>
</evidence>
<dbReference type="EMBL" id="AP014545">
    <property type="protein sequence ID" value="BBB27119.1"/>
    <property type="molecule type" value="Genomic_DNA"/>
</dbReference>